<feature type="compositionally biased region" description="Basic and acidic residues" evidence="4">
    <location>
        <begin position="471"/>
        <end position="508"/>
    </location>
</feature>
<protein>
    <recommendedName>
        <fullName evidence="5">RRM domain-containing protein</fullName>
    </recommendedName>
</protein>
<evidence type="ECO:0000259" key="5">
    <source>
        <dbReference type="PROSITE" id="PS50102"/>
    </source>
</evidence>
<feature type="compositionally biased region" description="Basic and acidic residues" evidence="4">
    <location>
        <begin position="1"/>
        <end position="17"/>
    </location>
</feature>
<dbReference type="PANTHER" id="PTHR45751">
    <property type="entry name" value="COPINE FAMILY PROTEIN 1"/>
    <property type="match status" value="1"/>
</dbReference>
<keyword evidence="3" id="KW-0694">RNA-binding</keyword>
<dbReference type="GO" id="GO:0016567">
    <property type="term" value="P:protein ubiquitination"/>
    <property type="evidence" value="ECO:0007669"/>
    <property type="project" value="TreeGrafter"/>
</dbReference>
<proteinExistence type="inferred from homology"/>
<dbReference type="Proteomes" id="UP001346149">
    <property type="component" value="Unassembled WGS sequence"/>
</dbReference>
<dbReference type="GO" id="GO:0004842">
    <property type="term" value="F:ubiquitin-protein transferase activity"/>
    <property type="evidence" value="ECO:0007669"/>
    <property type="project" value="TreeGrafter"/>
</dbReference>
<feature type="domain" description="RRM" evidence="5">
    <location>
        <begin position="606"/>
        <end position="688"/>
    </location>
</feature>
<keyword evidence="7" id="KW-1185">Reference proteome</keyword>
<dbReference type="InterPro" id="IPR002035">
    <property type="entry name" value="VWF_A"/>
</dbReference>
<evidence type="ECO:0000256" key="1">
    <source>
        <dbReference type="ARBA" id="ARBA00004604"/>
    </source>
</evidence>
<comment type="subcellular location">
    <subcellularLocation>
        <location evidence="1">Nucleus</location>
        <location evidence="1">Nucleolus</location>
    </subcellularLocation>
</comment>
<dbReference type="EMBL" id="JAXQNO010000019">
    <property type="protein sequence ID" value="KAK4775359.1"/>
    <property type="molecule type" value="Genomic_DNA"/>
</dbReference>
<dbReference type="CDD" id="cd01459">
    <property type="entry name" value="vWA_copine_like"/>
    <property type="match status" value="1"/>
</dbReference>
<feature type="compositionally biased region" description="Basic and acidic residues" evidence="4">
    <location>
        <begin position="529"/>
        <end position="540"/>
    </location>
</feature>
<feature type="compositionally biased region" description="Basic and acidic residues" evidence="4">
    <location>
        <begin position="755"/>
        <end position="771"/>
    </location>
</feature>
<dbReference type="GO" id="GO:0005730">
    <property type="term" value="C:nucleolus"/>
    <property type="evidence" value="ECO:0007669"/>
    <property type="project" value="UniProtKB-SubCell"/>
</dbReference>
<dbReference type="SUPFAM" id="SSF54928">
    <property type="entry name" value="RNA-binding domain, RBD"/>
    <property type="match status" value="1"/>
</dbReference>
<dbReference type="InterPro" id="IPR012677">
    <property type="entry name" value="Nucleotide-bd_a/b_plait_sf"/>
</dbReference>
<evidence type="ECO:0000313" key="6">
    <source>
        <dbReference type="EMBL" id="KAK4775359.1"/>
    </source>
</evidence>
<sequence>MGGKLTREGSRRERESFSYRSSSSACDSNYGHSQYPYYQENENNPGIPSYAPPPPSIPSYAPQPPSVPSYAAPAPPPHQPYPPPQEFSGGRARDSKKKLDRRYSRIADNYNTLEQVTEALARSGLESSNLIVGIDFTKSNEWTGAKSFNRQSLHHIGSVLNPYEQAISIIGKTLAAFDEDNLIPCFGFGDASTHDQNVFSFHPNERYCNGFEEVLHRYREIVPHLRLAGPTSFAPVIEMAMTIVQQSGGQYHVLLIIADGQVTRSVDTEIGQLSPQEQKTVEAIVEASKFPLSIILVGVGDGPWDMMEEFDDNIPEREFDNFQFVNFTKIMSKNVSHSRKETEFALSALMEIPSQYKATIELNLLGNPKGSASRRVPLPPPGQNFPTASSTKISYPTSFEPSVPTYPVDSTLTSSTGSAPSSAYDNQICPICLTNVKDMAFGCGHQVSLTVLEEHEVSAMSSSDGSNVDTDYGKKTRNKEKNVKTMLEETSESEDHSEPNDTAPHEEISLDANGRGGKGSNQRKKKHLKDNEEQHFDESIRSNGVLSGNEGELNSSRENGKMTSDEAAEKLLQDNPSSEINDKNMAKKNKRKARLLKEASQADNRGICYLSRIPPHMDHVKLRQILSQYGEIKRIYLAPEDPAAQIKRKRGGGFRGQEYSEGWVEFTKKTVAKLVANMLNGEQIGGRKRSQWYYDLWNIKYLSKFKWDDLTEEIAHKNAIREQKLAMELSAATRERDFYLSKVEKSRALAAIEERHKKKQKVGEDSGEKSEGPVVQPAPKVIRQFKQKRPVMEAAKETKSRLSRDVLAGVFGAS</sequence>
<dbReference type="InterPro" id="IPR052079">
    <property type="entry name" value="E3_ligase/Copine_domain"/>
</dbReference>
<name>A0AAN7L042_TRANT</name>
<dbReference type="CDD" id="cd12263">
    <property type="entry name" value="RRM_ABT1_like"/>
    <property type="match status" value="1"/>
</dbReference>
<dbReference type="InterPro" id="IPR034353">
    <property type="entry name" value="ABT1/ESF2_RRM"/>
</dbReference>
<feature type="region of interest" description="Disordered" evidence="4">
    <location>
        <begin position="457"/>
        <end position="561"/>
    </location>
</feature>
<dbReference type="PANTHER" id="PTHR45751:SF29">
    <property type="entry name" value="E3 UBIQUITIN-PROTEIN LIGASE RGLG2"/>
    <property type="match status" value="1"/>
</dbReference>
<reference evidence="6 7" key="1">
    <citation type="journal article" date="2023" name="Hortic Res">
        <title>Pangenome of water caltrop reveals structural variations and asymmetric subgenome divergence after allopolyploidization.</title>
        <authorList>
            <person name="Zhang X."/>
            <person name="Chen Y."/>
            <person name="Wang L."/>
            <person name="Yuan Y."/>
            <person name="Fang M."/>
            <person name="Shi L."/>
            <person name="Lu R."/>
            <person name="Comes H.P."/>
            <person name="Ma Y."/>
            <person name="Chen Y."/>
            <person name="Huang G."/>
            <person name="Zhou Y."/>
            <person name="Zheng Z."/>
            <person name="Qiu Y."/>
        </authorList>
    </citation>
    <scope>NUCLEOTIDE SEQUENCE [LARGE SCALE GENOMIC DNA]</scope>
    <source>
        <strain evidence="6">F231</strain>
    </source>
</reference>
<evidence type="ECO:0000313" key="7">
    <source>
        <dbReference type="Proteomes" id="UP001346149"/>
    </source>
</evidence>
<dbReference type="SMART" id="SM00327">
    <property type="entry name" value="VWA"/>
    <property type="match status" value="1"/>
</dbReference>
<feature type="compositionally biased region" description="Polar residues" evidence="4">
    <location>
        <begin position="541"/>
        <end position="557"/>
    </location>
</feature>
<feature type="region of interest" description="Disordered" evidence="4">
    <location>
        <begin position="755"/>
        <end position="780"/>
    </location>
</feature>
<gene>
    <name evidence="6" type="ORF">SAY86_010294</name>
</gene>
<dbReference type="SUPFAM" id="SSF53300">
    <property type="entry name" value="vWA-like"/>
    <property type="match status" value="1"/>
</dbReference>
<evidence type="ECO:0000256" key="4">
    <source>
        <dbReference type="SAM" id="MobiDB-lite"/>
    </source>
</evidence>
<feature type="compositionally biased region" description="Pro residues" evidence="4">
    <location>
        <begin position="50"/>
        <end position="85"/>
    </location>
</feature>
<dbReference type="InterPro" id="IPR035979">
    <property type="entry name" value="RBD_domain_sf"/>
</dbReference>
<evidence type="ECO:0000256" key="3">
    <source>
        <dbReference type="PROSITE-ProRule" id="PRU00176"/>
    </source>
</evidence>
<dbReference type="InterPro" id="IPR000504">
    <property type="entry name" value="RRM_dom"/>
</dbReference>
<dbReference type="Pfam" id="PF07002">
    <property type="entry name" value="Copine"/>
    <property type="match status" value="1"/>
</dbReference>
<feature type="compositionally biased region" description="Polar residues" evidence="4">
    <location>
        <begin position="459"/>
        <end position="469"/>
    </location>
</feature>
<dbReference type="InterPro" id="IPR036465">
    <property type="entry name" value="vWFA_dom_sf"/>
</dbReference>
<dbReference type="GO" id="GO:0003723">
    <property type="term" value="F:RNA binding"/>
    <property type="evidence" value="ECO:0007669"/>
    <property type="project" value="UniProtKB-UniRule"/>
</dbReference>
<organism evidence="6 7">
    <name type="scientific">Trapa natans</name>
    <name type="common">Water chestnut</name>
    <dbReference type="NCBI Taxonomy" id="22666"/>
    <lineage>
        <taxon>Eukaryota</taxon>
        <taxon>Viridiplantae</taxon>
        <taxon>Streptophyta</taxon>
        <taxon>Embryophyta</taxon>
        <taxon>Tracheophyta</taxon>
        <taxon>Spermatophyta</taxon>
        <taxon>Magnoliopsida</taxon>
        <taxon>eudicotyledons</taxon>
        <taxon>Gunneridae</taxon>
        <taxon>Pentapetalae</taxon>
        <taxon>rosids</taxon>
        <taxon>malvids</taxon>
        <taxon>Myrtales</taxon>
        <taxon>Lythraceae</taxon>
        <taxon>Trapa</taxon>
    </lineage>
</organism>
<dbReference type="AlphaFoldDB" id="A0AAN7L042"/>
<feature type="region of interest" description="Disordered" evidence="4">
    <location>
        <begin position="1"/>
        <end position="100"/>
    </location>
</feature>
<evidence type="ECO:0000256" key="2">
    <source>
        <dbReference type="ARBA" id="ARBA00005819"/>
    </source>
</evidence>
<dbReference type="PROSITE" id="PS50102">
    <property type="entry name" value="RRM"/>
    <property type="match status" value="1"/>
</dbReference>
<accession>A0AAN7L042</accession>
<dbReference type="Gene3D" id="3.30.70.330">
    <property type="match status" value="1"/>
</dbReference>
<comment type="caution">
    <text evidence="6">The sequence shown here is derived from an EMBL/GenBank/DDBJ whole genome shotgun (WGS) entry which is preliminary data.</text>
</comment>
<comment type="similarity">
    <text evidence="2">Belongs to the ESF2/ABP1 family.</text>
</comment>
<dbReference type="InterPro" id="IPR010734">
    <property type="entry name" value="Copine_C"/>
</dbReference>